<dbReference type="PROSITE" id="PS50075">
    <property type="entry name" value="CARRIER"/>
    <property type="match status" value="1"/>
</dbReference>
<dbReference type="Gene3D" id="1.10.1200.10">
    <property type="entry name" value="ACP-like"/>
    <property type="match status" value="1"/>
</dbReference>
<keyword evidence="3" id="KW-1185">Reference proteome</keyword>
<evidence type="ECO:0000259" key="1">
    <source>
        <dbReference type="PROSITE" id="PS50075"/>
    </source>
</evidence>
<dbReference type="EMBL" id="JAQJAN010000019">
    <property type="protein sequence ID" value="KAJ5708778.1"/>
    <property type="molecule type" value="Genomic_DNA"/>
</dbReference>
<organism evidence="2 3">
    <name type="scientific">Penicillium malachiteum</name>
    <dbReference type="NCBI Taxonomy" id="1324776"/>
    <lineage>
        <taxon>Eukaryota</taxon>
        <taxon>Fungi</taxon>
        <taxon>Dikarya</taxon>
        <taxon>Ascomycota</taxon>
        <taxon>Pezizomycotina</taxon>
        <taxon>Eurotiomycetes</taxon>
        <taxon>Eurotiomycetidae</taxon>
        <taxon>Eurotiales</taxon>
        <taxon>Aspergillaceae</taxon>
        <taxon>Penicillium</taxon>
    </lineage>
</organism>
<accession>A0AAD6HCD4</accession>
<evidence type="ECO:0000313" key="3">
    <source>
        <dbReference type="Proteomes" id="UP001215712"/>
    </source>
</evidence>
<dbReference type="InterPro" id="IPR036736">
    <property type="entry name" value="ACP-like_sf"/>
</dbReference>
<protein>
    <submittedName>
        <fullName evidence="2">Polyketide synthase</fullName>
    </submittedName>
</protein>
<reference evidence="2" key="1">
    <citation type="journal article" date="2023" name="IMA Fungus">
        <title>Comparative genomic study of the Penicillium genus elucidates a diverse pangenome and 15 lateral gene transfer events.</title>
        <authorList>
            <person name="Petersen C."/>
            <person name="Sorensen T."/>
            <person name="Nielsen M.R."/>
            <person name="Sondergaard T.E."/>
            <person name="Sorensen J.L."/>
            <person name="Fitzpatrick D.A."/>
            <person name="Frisvad J.C."/>
            <person name="Nielsen K.L."/>
        </authorList>
    </citation>
    <scope>NUCLEOTIDE SEQUENCE</scope>
    <source>
        <strain evidence="2">IBT 17514</strain>
    </source>
</reference>
<evidence type="ECO:0000313" key="2">
    <source>
        <dbReference type="EMBL" id="KAJ5708778.1"/>
    </source>
</evidence>
<dbReference type="GO" id="GO:0044550">
    <property type="term" value="P:secondary metabolite biosynthetic process"/>
    <property type="evidence" value="ECO:0007669"/>
    <property type="project" value="UniProtKB-ARBA"/>
</dbReference>
<dbReference type="Pfam" id="PF23297">
    <property type="entry name" value="ACP_SdgA_C"/>
    <property type="match status" value="1"/>
</dbReference>
<comment type="caution">
    <text evidence="2">The sequence shown here is derived from an EMBL/GenBank/DDBJ whole genome shotgun (WGS) entry which is preliminary data.</text>
</comment>
<dbReference type="AlphaFoldDB" id="A0AAD6HCD4"/>
<dbReference type="SUPFAM" id="SSF47336">
    <property type="entry name" value="ACP-like"/>
    <property type="match status" value="1"/>
</dbReference>
<name>A0AAD6HCD4_9EURO</name>
<dbReference type="InterPro" id="IPR009081">
    <property type="entry name" value="PP-bd_ACP"/>
</dbReference>
<gene>
    <name evidence="2" type="ORF">N7493_010112</name>
</gene>
<reference evidence="2" key="2">
    <citation type="submission" date="2023-01" db="EMBL/GenBank/DDBJ databases">
        <authorList>
            <person name="Petersen C."/>
        </authorList>
    </citation>
    <scope>NUCLEOTIDE SEQUENCE</scope>
    <source>
        <strain evidence="2">IBT 17514</strain>
    </source>
</reference>
<proteinExistence type="predicted"/>
<dbReference type="Proteomes" id="UP001215712">
    <property type="component" value="Unassembled WGS sequence"/>
</dbReference>
<sequence length="175" mass="19326">MEITNEKFIALLNFYCIPKLPLLLRDDVQPVIGIELPTITVTKGVDIHHTMRGPMFSHLFRMGLGSHPSAVDQGAAKGSIDRPVALKSASAEDAAAMIIEWIAHKISHILDISATVIETDSPFHAHESDSLVAVDMKNWFVNEIGMNFTVFDIMGNTPIKQMGVMAAEKSRFRQV</sequence>
<feature type="domain" description="Carrier" evidence="1">
    <location>
        <begin position="93"/>
        <end position="170"/>
    </location>
</feature>